<dbReference type="AlphaFoldDB" id="A0A939HA25"/>
<dbReference type="SMART" id="SM00507">
    <property type="entry name" value="HNHc"/>
    <property type="match status" value="1"/>
</dbReference>
<dbReference type="GO" id="GO:0004519">
    <property type="term" value="F:endonuclease activity"/>
    <property type="evidence" value="ECO:0007669"/>
    <property type="project" value="UniProtKB-KW"/>
</dbReference>
<keyword evidence="2" id="KW-0378">Hydrolase</keyword>
<name>A0A939HA25_9MICC</name>
<evidence type="ECO:0000313" key="2">
    <source>
        <dbReference type="EMBL" id="MBO1267077.1"/>
    </source>
</evidence>
<feature type="domain" description="HNH nuclease" evidence="1">
    <location>
        <begin position="103"/>
        <end position="159"/>
    </location>
</feature>
<keyword evidence="3" id="KW-1185">Reference proteome</keyword>
<protein>
    <submittedName>
        <fullName evidence="2">HNH endonuclease</fullName>
    </submittedName>
</protein>
<gene>
    <name evidence="2" type="ORF">J1902_03630</name>
</gene>
<keyword evidence="2" id="KW-0255">Endonuclease</keyword>
<keyword evidence="2" id="KW-0540">Nuclease</keyword>
<evidence type="ECO:0000259" key="1">
    <source>
        <dbReference type="SMART" id="SM00507"/>
    </source>
</evidence>
<dbReference type="CDD" id="cd00085">
    <property type="entry name" value="HNHc"/>
    <property type="match status" value="1"/>
</dbReference>
<comment type="caution">
    <text evidence="2">The sequence shown here is derived from an EMBL/GenBank/DDBJ whole genome shotgun (WGS) entry which is preliminary data.</text>
</comment>
<dbReference type="Gene3D" id="1.10.30.50">
    <property type="match status" value="1"/>
</dbReference>
<accession>A0A939HA25</accession>
<proteinExistence type="predicted"/>
<reference evidence="2" key="1">
    <citation type="submission" date="2021-03" db="EMBL/GenBank/DDBJ databases">
        <title>A new species, PO-11, isolated from a karst cave deposit.</title>
        <authorList>
            <person name="Zhaoxiaoyong W."/>
        </authorList>
    </citation>
    <scope>NUCLEOTIDE SEQUENCE</scope>
    <source>
        <strain evidence="2">PO-11</strain>
    </source>
</reference>
<sequence>MTNTGESNTQLAPDQIAWLKGLKMPRRAGIVRDHILTHGAVTTTTLRDTYGYDHPPRAAGDLKDAGAGVEKRMVTINGKRMAEYFFTGAANKNAIGRVVIPKKFADGLKAAYGNQCAICSGEYSARELQADHRVPFAIGGDKPVMAYEDFMPLCGSDNMAKGQSCKVCPNWTIKDVGTCEGCYWAHPENYSHVATRPERRLTVTFQGVETISYDKLKVTAGETGVDVEELAKTVLTGE</sequence>
<dbReference type="RefSeq" id="WP_207614904.1">
    <property type="nucleotide sequence ID" value="NZ_JAFNLL010000005.1"/>
</dbReference>
<dbReference type="Proteomes" id="UP000664164">
    <property type="component" value="Unassembled WGS sequence"/>
</dbReference>
<dbReference type="InterPro" id="IPR003615">
    <property type="entry name" value="HNH_nuc"/>
</dbReference>
<organism evidence="2 3">
    <name type="scientific">Arthrobacter cavernae</name>
    <dbReference type="NCBI Taxonomy" id="2817681"/>
    <lineage>
        <taxon>Bacteria</taxon>
        <taxon>Bacillati</taxon>
        <taxon>Actinomycetota</taxon>
        <taxon>Actinomycetes</taxon>
        <taxon>Micrococcales</taxon>
        <taxon>Micrococcaceae</taxon>
        <taxon>Arthrobacter</taxon>
    </lineage>
</organism>
<dbReference type="EMBL" id="JAFNLL010000005">
    <property type="protein sequence ID" value="MBO1267077.1"/>
    <property type="molecule type" value="Genomic_DNA"/>
</dbReference>
<evidence type="ECO:0000313" key="3">
    <source>
        <dbReference type="Proteomes" id="UP000664164"/>
    </source>
</evidence>